<dbReference type="EMBL" id="SRLO01002141">
    <property type="protein sequence ID" value="TNN33758.1"/>
    <property type="molecule type" value="Genomic_DNA"/>
</dbReference>
<name>A0A4Z2EYC3_9TELE</name>
<sequence>MKMVSLWRFLPQPEMSDSISDLPSPKYFQLHPFFIWKPENDNLMGRMRNNDTLPCMGGCARPQVASAGVGRPRMVVGLTGQYYLLSSRLCCKVCKKKRYADNPLGLEQLPKKDTNLLPVNLTYKKVISKSVMDELRRTGNSPADMTKQVMEVMHLEFERAHLAHLISCQNVMDGEAGHYDQRTITQFLRQETEPAPFGEYSDSDGWNGIVVSSHYLTDCFLHEYKQQGRAINTLLQGTFGQAFRSDHTRNIARKVTFSSGSMSSYAVMNENWMILSWVMVQSETEKSLQPLYEGLAQRYGTAGIDKAQYHWVDRYNLYMF</sequence>
<evidence type="ECO:0000313" key="3">
    <source>
        <dbReference type="Proteomes" id="UP000314294"/>
    </source>
</evidence>
<dbReference type="InterPro" id="IPR046616">
    <property type="entry name" value="DUF6729"/>
</dbReference>
<organism evidence="2 3">
    <name type="scientific">Liparis tanakae</name>
    <name type="common">Tanaka's snailfish</name>
    <dbReference type="NCBI Taxonomy" id="230148"/>
    <lineage>
        <taxon>Eukaryota</taxon>
        <taxon>Metazoa</taxon>
        <taxon>Chordata</taxon>
        <taxon>Craniata</taxon>
        <taxon>Vertebrata</taxon>
        <taxon>Euteleostomi</taxon>
        <taxon>Actinopterygii</taxon>
        <taxon>Neopterygii</taxon>
        <taxon>Teleostei</taxon>
        <taxon>Neoteleostei</taxon>
        <taxon>Acanthomorphata</taxon>
        <taxon>Eupercaria</taxon>
        <taxon>Perciformes</taxon>
        <taxon>Cottioidei</taxon>
        <taxon>Cottales</taxon>
        <taxon>Liparidae</taxon>
        <taxon>Liparis</taxon>
    </lineage>
</organism>
<dbReference type="OrthoDB" id="8931359at2759"/>
<gene>
    <name evidence="2" type="ORF">EYF80_056077</name>
</gene>
<dbReference type="PANTHER" id="PTHR24401:SF29">
    <property type="entry name" value="SI:CH211-243P7.3-RELATED"/>
    <property type="match status" value="1"/>
</dbReference>
<dbReference type="AlphaFoldDB" id="A0A4Z2EYC3"/>
<dbReference type="PANTHER" id="PTHR24401">
    <property type="entry name" value="SI:CH211-243P7.3-RELATED"/>
    <property type="match status" value="1"/>
</dbReference>
<proteinExistence type="predicted"/>
<evidence type="ECO:0000313" key="2">
    <source>
        <dbReference type="EMBL" id="TNN33758.1"/>
    </source>
</evidence>
<keyword evidence="3" id="KW-1185">Reference proteome</keyword>
<comment type="caution">
    <text evidence="2">The sequence shown here is derived from an EMBL/GenBank/DDBJ whole genome shotgun (WGS) entry which is preliminary data.</text>
</comment>
<protein>
    <recommendedName>
        <fullName evidence="1">DUF6729 domain-containing protein</fullName>
    </recommendedName>
</protein>
<accession>A0A4Z2EYC3</accession>
<dbReference type="Proteomes" id="UP000314294">
    <property type="component" value="Unassembled WGS sequence"/>
</dbReference>
<reference evidence="2 3" key="1">
    <citation type="submission" date="2019-03" db="EMBL/GenBank/DDBJ databases">
        <title>First draft genome of Liparis tanakae, snailfish: a comprehensive survey of snailfish specific genes.</title>
        <authorList>
            <person name="Kim W."/>
            <person name="Song I."/>
            <person name="Jeong J.-H."/>
            <person name="Kim D."/>
            <person name="Kim S."/>
            <person name="Ryu S."/>
            <person name="Song J.Y."/>
            <person name="Lee S.K."/>
        </authorList>
    </citation>
    <scope>NUCLEOTIDE SEQUENCE [LARGE SCALE GENOMIC DNA]</scope>
    <source>
        <tissue evidence="2">Muscle</tissue>
    </source>
</reference>
<dbReference type="Pfam" id="PF20499">
    <property type="entry name" value="DUF6729"/>
    <property type="match status" value="1"/>
</dbReference>
<feature type="domain" description="DUF6729" evidence="1">
    <location>
        <begin position="4"/>
        <end position="175"/>
    </location>
</feature>
<evidence type="ECO:0000259" key="1">
    <source>
        <dbReference type="Pfam" id="PF20499"/>
    </source>
</evidence>